<proteinExistence type="predicted"/>
<gene>
    <name evidence="1" type="ORF">PYV00_11200</name>
</gene>
<dbReference type="RefSeq" id="WP_275228360.1">
    <property type="nucleotide sequence ID" value="NZ_JARESE010000033.1"/>
</dbReference>
<comment type="caution">
    <text evidence="1">The sequence shown here is derived from an EMBL/GenBank/DDBJ whole genome shotgun (WGS) entry which is preliminary data.</text>
</comment>
<sequence length="466" mass="51417">MDILSGFRSKCGVVITLSAFGISATSDIASAQRVACWEPDEQSCGAPGCFDVGLAWSGQPVGFALLENGSSQIVAYYNDKRQLVVTRNDGEGFNDRTVLPTRVGWDSHNRIVMAIGPSGRLHVSGNMHSTKVNYFESDGPDMIQSLRPLAIGEGNLFASGTYPEFYKNRHGDLFYLFRTGVASDGAYNLLAYDPASRHWNSQTDGPFLDFRGAGSPYILGPYQDSNGLYHIAWTIRAKRGAENNRDIFYARSTDLARWTDSKGNPLPIPIRLDMGEKVVDSPVGSGIVNGNIRMAFDNQDRPVIVFGKYTAKDTLGIFVSRLEDGRWRTVQAKDLGVLWKISGGGSVSKELRIQATKRAADGELVARYVLRQQSYQCMISNKDLTLQDCLHNQSSLPRGLMQVSKNRAGMTVQVALASTGQSPRYLLRWETLPYNRDKPRNVAPPPSKLQLFDLKYAKICHPATSG</sequence>
<accession>A0ABT5WQF4</accession>
<dbReference type="Proteomes" id="UP001216253">
    <property type="component" value="Unassembled WGS sequence"/>
</dbReference>
<evidence type="ECO:0000313" key="2">
    <source>
        <dbReference type="Proteomes" id="UP001216253"/>
    </source>
</evidence>
<dbReference type="Pfam" id="PF15892">
    <property type="entry name" value="BNR_4"/>
    <property type="match status" value="1"/>
</dbReference>
<evidence type="ECO:0000313" key="1">
    <source>
        <dbReference type="EMBL" id="MDE8652277.1"/>
    </source>
</evidence>
<reference evidence="1 2" key="1">
    <citation type="submission" date="2023-03" db="EMBL/GenBank/DDBJ databases">
        <title>NovoSphingobium album sp. nov. isolated from polycyclic aromatic hydrocarbons- and heavy-metal polluted soil.</title>
        <authorList>
            <person name="Liu Z."/>
            <person name="Wang K."/>
        </authorList>
    </citation>
    <scope>NUCLEOTIDE SEQUENCE [LARGE SCALE GENOMIC DNA]</scope>
    <source>
        <strain evidence="1 2">H3SJ31-1</strain>
    </source>
</reference>
<organism evidence="1 2">
    <name type="scientific">Novosphingobium album</name>
    <name type="common">ex Liu et al. 2023</name>
    <dbReference type="NCBI Taxonomy" id="3031130"/>
    <lineage>
        <taxon>Bacteria</taxon>
        <taxon>Pseudomonadati</taxon>
        <taxon>Pseudomonadota</taxon>
        <taxon>Alphaproteobacteria</taxon>
        <taxon>Sphingomonadales</taxon>
        <taxon>Sphingomonadaceae</taxon>
        <taxon>Novosphingobium</taxon>
    </lineage>
</organism>
<name>A0ABT5WQF4_9SPHN</name>
<dbReference type="EMBL" id="JARESE010000033">
    <property type="protein sequence ID" value="MDE8652277.1"/>
    <property type="molecule type" value="Genomic_DNA"/>
</dbReference>
<keyword evidence="2" id="KW-1185">Reference proteome</keyword>
<protein>
    <submittedName>
        <fullName evidence="1">BNR repeat-containing protein</fullName>
    </submittedName>
</protein>